<evidence type="ECO:0000313" key="4">
    <source>
        <dbReference type="Proteomes" id="UP000000925"/>
    </source>
</evidence>
<evidence type="ECO:0000259" key="2">
    <source>
        <dbReference type="Pfam" id="PF13579"/>
    </source>
</evidence>
<dbReference type="Proteomes" id="UP000000925">
    <property type="component" value="Chromosome"/>
</dbReference>
<dbReference type="InterPro" id="IPR028098">
    <property type="entry name" value="Glyco_trans_4-like_N"/>
</dbReference>
<evidence type="ECO:0000259" key="1">
    <source>
        <dbReference type="Pfam" id="PF00534"/>
    </source>
</evidence>
<accession>D5EKU4</accession>
<dbReference type="Pfam" id="PF00534">
    <property type="entry name" value="Glycos_transf_1"/>
    <property type="match status" value="1"/>
</dbReference>
<dbReference type="PANTHER" id="PTHR45947">
    <property type="entry name" value="SULFOQUINOVOSYL TRANSFERASE SQD2"/>
    <property type="match status" value="1"/>
</dbReference>
<dbReference type="eggNOG" id="COG0438">
    <property type="taxonomic scope" value="Bacteria"/>
</dbReference>
<dbReference type="OrthoDB" id="9790710at2"/>
<dbReference type="PANTHER" id="PTHR45947:SF15">
    <property type="entry name" value="TEICHURONIC ACID BIOSYNTHESIS GLYCOSYLTRANSFERASE TUAC-RELATED"/>
    <property type="match status" value="1"/>
</dbReference>
<proteinExistence type="predicted"/>
<reference evidence="3 4" key="1">
    <citation type="journal article" date="2010" name="Stand. Genomic Sci.">
        <title>Complete genome sequence of Coraliomargarita akajimensis type strain (04OKA010-24).</title>
        <authorList>
            <person name="Mavromatis K."/>
            <person name="Abt B."/>
            <person name="Brambilla E."/>
            <person name="Lapidus A."/>
            <person name="Copeland A."/>
            <person name="Deshpande S."/>
            <person name="Nolan M."/>
            <person name="Lucas S."/>
            <person name="Tice H."/>
            <person name="Cheng J.F."/>
            <person name="Han C."/>
            <person name="Detter J.C."/>
            <person name="Woyke T."/>
            <person name="Goodwin L."/>
            <person name="Pitluck S."/>
            <person name="Held B."/>
            <person name="Brettin T."/>
            <person name="Tapia R."/>
            <person name="Ivanova N."/>
            <person name="Mikhailova N."/>
            <person name="Pati A."/>
            <person name="Liolios K."/>
            <person name="Chen A."/>
            <person name="Palaniappan K."/>
            <person name="Land M."/>
            <person name="Hauser L."/>
            <person name="Chang Y.J."/>
            <person name="Jeffries C.D."/>
            <person name="Rohde M."/>
            <person name="Goker M."/>
            <person name="Bristow J."/>
            <person name="Eisen J.A."/>
            <person name="Markowitz V."/>
            <person name="Hugenholtz P."/>
            <person name="Klenk H.P."/>
            <person name="Kyrpides N.C."/>
        </authorList>
    </citation>
    <scope>NUCLEOTIDE SEQUENCE [LARGE SCALE GENOMIC DNA]</scope>
    <source>
        <strain evidence="4">DSM 45221 / IAM 15411 / JCM 23193 / KCTC 12865</strain>
    </source>
</reference>
<keyword evidence="4" id="KW-1185">Reference proteome</keyword>
<dbReference type="HOGENOM" id="CLU_009583_0_1_0"/>
<protein>
    <submittedName>
        <fullName evidence="3">Glycosyl transferase group 1</fullName>
    </submittedName>
</protein>
<sequence length="380" mass="43005">MSKLLLVVPTLGSYLGFLTEFAASARECGHEVHVATSFRHFHGQSIEAETSLSNGVVFHQLTFPRGASPFELVRASRQLSELVRRERPDWVQAHFSVAALVCALAKRPKWPRTSCVIQGLASTLLQGKARWLAYLGERFAIAQLDEMWVLTQDDYAVAESWNPAKARLQHAPGFGCRLDDFDRERFPAGWRESRRRELGIREEERLLIFAGRFAVFKGFHQVIRSYWKLKELGLEVRLLLVGSMDPLHESGLTDGELERLRTDPAILSPGWQKSIGEWLFISDLFVFPSEREGMPVCLMESLAMGVPVVTANTRGCRDVVRDGVDGVLLEENSERCLMDTISSLVSNPKTLREFADSALSRRDDFDRMHFVQEQLKALIS</sequence>
<dbReference type="KEGG" id="caa:Caka_1983"/>
<name>D5EKU4_CORAD</name>
<organism evidence="3 4">
    <name type="scientific">Coraliomargarita akajimensis (strain DSM 45221 / IAM 15411 / JCM 23193 / KCTC 12865 / 04OKA010-24)</name>
    <dbReference type="NCBI Taxonomy" id="583355"/>
    <lineage>
        <taxon>Bacteria</taxon>
        <taxon>Pseudomonadati</taxon>
        <taxon>Verrucomicrobiota</taxon>
        <taxon>Opitutia</taxon>
        <taxon>Puniceicoccales</taxon>
        <taxon>Coraliomargaritaceae</taxon>
        <taxon>Coraliomargarita</taxon>
    </lineage>
</organism>
<dbReference type="Gene3D" id="3.40.50.2000">
    <property type="entry name" value="Glycogen Phosphorylase B"/>
    <property type="match status" value="2"/>
</dbReference>
<keyword evidence="3" id="KW-0808">Transferase</keyword>
<dbReference type="AlphaFoldDB" id="D5EKU4"/>
<gene>
    <name evidence="3" type="ordered locus">Caka_1983</name>
</gene>
<dbReference type="InterPro" id="IPR050194">
    <property type="entry name" value="Glycosyltransferase_grp1"/>
</dbReference>
<dbReference type="SUPFAM" id="SSF53756">
    <property type="entry name" value="UDP-Glycosyltransferase/glycogen phosphorylase"/>
    <property type="match status" value="1"/>
</dbReference>
<dbReference type="GO" id="GO:0016757">
    <property type="term" value="F:glycosyltransferase activity"/>
    <property type="evidence" value="ECO:0007669"/>
    <property type="project" value="InterPro"/>
</dbReference>
<feature type="domain" description="Glycosyltransferase subfamily 4-like N-terminal" evidence="2">
    <location>
        <begin position="19"/>
        <end position="165"/>
    </location>
</feature>
<evidence type="ECO:0000313" key="3">
    <source>
        <dbReference type="EMBL" id="ADE55001.1"/>
    </source>
</evidence>
<dbReference type="InterPro" id="IPR001296">
    <property type="entry name" value="Glyco_trans_1"/>
</dbReference>
<dbReference type="EMBL" id="CP001998">
    <property type="protein sequence ID" value="ADE55001.1"/>
    <property type="molecule type" value="Genomic_DNA"/>
</dbReference>
<feature type="domain" description="Glycosyl transferase family 1" evidence="1">
    <location>
        <begin position="192"/>
        <end position="358"/>
    </location>
</feature>
<dbReference type="Pfam" id="PF13579">
    <property type="entry name" value="Glyco_trans_4_4"/>
    <property type="match status" value="1"/>
</dbReference>
<dbReference type="RefSeq" id="WP_013043723.1">
    <property type="nucleotide sequence ID" value="NC_014008.1"/>
</dbReference>
<dbReference type="CAZy" id="GT4">
    <property type="family name" value="Glycosyltransferase Family 4"/>
</dbReference>
<dbReference type="STRING" id="583355.Caka_1983"/>